<feature type="transmembrane region" description="Helical" evidence="1">
    <location>
        <begin position="69"/>
        <end position="87"/>
    </location>
</feature>
<dbReference type="RefSeq" id="WP_377942753.1">
    <property type="nucleotide sequence ID" value="NZ_JBHUCX010000023.1"/>
</dbReference>
<reference evidence="3" key="1">
    <citation type="journal article" date="2019" name="Int. J. Syst. Evol. Microbiol.">
        <title>The Global Catalogue of Microorganisms (GCM) 10K type strain sequencing project: providing services to taxonomists for standard genome sequencing and annotation.</title>
        <authorList>
            <consortium name="The Broad Institute Genomics Platform"/>
            <consortium name="The Broad Institute Genome Sequencing Center for Infectious Disease"/>
            <person name="Wu L."/>
            <person name="Ma J."/>
        </authorList>
    </citation>
    <scope>NUCLEOTIDE SEQUENCE [LARGE SCALE GENOMIC DNA]</scope>
    <source>
        <strain evidence="3">CGMCC 1.12286</strain>
    </source>
</reference>
<proteinExistence type="predicted"/>
<feature type="transmembrane region" description="Helical" evidence="1">
    <location>
        <begin position="42"/>
        <end position="62"/>
    </location>
</feature>
<evidence type="ECO:0000256" key="1">
    <source>
        <dbReference type="SAM" id="Phobius"/>
    </source>
</evidence>
<sequence>MWRLITSVYWLGMPKQPVNPRIFRSVKGWFDLFWSYDIHPTVFFLVLLALIGLWIFAVVDLVRNNSKKSALIVSSACLIVFCLLWQWETHAFLTMPAQLTYDIIKTVLLILPMVVVLLQRTPQKPVEKEIADLIATSKLL</sequence>
<evidence type="ECO:0000313" key="3">
    <source>
        <dbReference type="Proteomes" id="UP001597079"/>
    </source>
</evidence>
<comment type="caution">
    <text evidence="2">The sequence shown here is derived from an EMBL/GenBank/DDBJ whole genome shotgun (WGS) entry which is preliminary data.</text>
</comment>
<organism evidence="2 3">
    <name type="scientific">Alicyclobacillus fodiniaquatilis</name>
    <dbReference type="NCBI Taxonomy" id="1661150"/>
    <lineage>
        <taxon>Bacteria</taxon>
        <taxon>Bacillati</taxon>
        <taxon>Bacillota</taxon>
        <taxon>Bacilli</taxon>
        <taxon>Bacillales</taxon>
        <taxon>Alicyclobacillaceae</taxon>
        <taxon>Alicyclobacillus</taxon>
    </lineage>
</organism>
<keyword evidence="1" id="KW-0472">Membrane</keyword>
<dbReference type="Proteomes" id="UP001597079">
    <property type="component" value="Unassembled WGS sequence"/>
</dbReference>
<keyword evidence="3" id="KW-1185">Reference proteome</keyword>
<name>A0ABW4JEQ8_9BACL</name>
<evidence type="ECO:0000313" key="2">
    <source>
        <dbReference type="EMBL" id="MFD1674879.1"/>
    </source>
</evidence>
<keyword evidence="1" id="KW-0812">Transmembrane</keyword>
<protein>
    <submittedName>
        <fullName evidence="2">Uncharacterized protein</fullName>
    </submittedName>
</protein>
<gene>
    <name evidence="2" type="ORF">ACFSB2_09225</name>
</gene>
<feature type="transmembrane region" description="Helical" evidence="1">
    <location>
        <begin position="99"/>
        <end position="118"/>
    </location>
</feature>
<dbReference type="EMBL" id="JBHUCX010000023">
    <property type="protein sequence ID" value="MFD1674879.1"/>
    <property type="molecule type" value="Genomic_DNA"/>
</dbReference>
<accession>A0ABW4JEQ8</accession>
<keyword evidence="1" id="KW-1133">Transmembrane helix</keyword>